<feature type="domain" description="Lipocalin-like" evidence="1">
    <location>
        <begin position="25"/>
        <end position="117"/>
    </location>
</feature>
<sequence>MKKSMMLAVAAGLLASCHTATQKEEREFVGNWLEVMPVNSQFTQGVTLNADGTAASIGMATLKYESWSLADGKLVLNGKSIGNGQTLDFSDTLDVVSITADSLKLGKHGAYRIDYYRVKEVPVLGKDKALLDSLPKVEGTGQLQTRVYRGTLPAASCPGIVYDITLYNYEHSGDGVFRASLTYLEAEDGKDQTYEFCGRQYTLRGNAVDKDATVLQFIPFDKAEDTMNFLFGGDKLTMLDRGLRPINSNLNYTLHLQ</sequence>
<comment type="caution">
    <text evidence="2">The sequence shown here is derived from an EMBL/GenBank/DDBJ whole genome shotgun (WGS) entry which is preliminary data.</text>
</comment>
<evidence type="ECO:0000313" key="2">
    <source>
        <dbReference type="EMBL" id="HIZ91512.1"/>
    </source>
</evidence>
<dbReference type="AlphaFoldDB" id="A0A9D2GWY2"/>
<organism evidence="2 3">
    <name type="scientific">Candidatus Bacteroides merdavium</name>
    <dbReference type="NCBI Taxonomy" id="2838472"/>
    <lineage>
        <taxon>Bacteria</taxon>
        <taxon>Pseudomonadati</taxon>
        <taxon>Bacteroidota</taxon>
        <taxon>Bacteroidia</taxon>
        <taxon>Bacteroidales</taxon>
        <taxon>Bacteroidaceae</taxon>
        <taxon>Bacteroides</taxon>
    </lineage>
</organism>
<accession>A0A9D2GWY2</accession>
<reference evidence="2" key="2">
    <citation type="submission" date="2021-04" db="EMBL/GenBank/DDBJ databases">
        <authorList>
            <person name="Gilroy R."/>
        </authorList>
    </citation>
    <scope>NUCLEOTIDE SEQUENCE</scope>
    <source>
        <strain evidence="2">CHK118-2852</strain>
    </source>
</reference>
<protein>
    <submittedName>
        <fullName evidence="2">Copper resistance protein NlpE N-terminal domain-containing protein</fullName>
    </submittedName>
</protein>
<dbReference type="PROSITE" id="PS51257">
    <property type="entry name" value="PROKAR_LIPOPROTEIN"/>
    <property type="match status" value="1"/>
</dbReference>
<name>A0A9D2GWY2_9BACE</name>
<dbReference type="InterPro" id="IPR024311">
    <property type="entry name" value="Lipocalin-like"/>
</dbReference>
<dbReference type="Proteomes" id="UP000824108">
    <property type="component" value="Unassembled WGS sequence"/>
</dbReference>
<gene>
    <name evidence="2" type="ORF">H9807_05290</name>
</gene>
<dbReference type="Pfam" id="PF12702">
    <property type="entry name" value="Lipocalin_3"/>
    <property type="match status" value="1"/>
</dbReference>
<dbReference type="EMBL" id="DXAV01000043">
    <property type="protein sequence ID" value="HIZ91512.1"/>
    <property type="molecule type" value="Genomic_DNA"/>
</dbReference>
<dbReference type="InterPro" id="IPR007298">
    <property type="entry name" value="Cu-R_lipoprotein_NlpE"/>
</dbReference>
<evidence type="ECO:0000259" key="1">
    <source>
        <dbReference type="Pfam" id="PF12702"/>
    </source>
</evidence>
<evidence type="ECO:0000313" key="3">
    <source>
        <dbReference type="Proteomes" id="UP000824108"/>
    </source>
</evidence>
<proteinExistence type="predicted"/>
<dbReference type="Pfam" id="PF04170">
    <property type="entry name" value="NlpE"/>
    <property type="match status" value="1"/>
</dbReference>
<dbReference type="Gene3D" id="2.40.128.280">
    <property type="match status" value="1"/>
</dbReference>
<reference evidence="2" key="1">
    <citation type="journal article" date="2021" name="PeerJ">
        <title>Extensive microbial diversity within the chicken gut microbiome revealed by metagenomics and culture.</title>
        <authorList>
            <person name="Gilroy R."/>
            <person name="Ravi A."/>
            <person name="Getino M."/>
            <person name="Pursley I."/>
            <person name="Horton D.L."/>
            <person name="Alikhan N.F."/>
            <person name="Baker D."/>
            <person name="Gharbi K."/>
            <person name="Hall N."/>
            <person name="Watson M."/>
            <person name="Adriaenssens E.M."/>
            <person name="Foster-Nyarko E."/>
            <person name="Jarju S."/>
            <person name="Secka A."/>
            <person name="Antonio M."/>
            <person name="Oren A."/>
            <person name="Chaudhuri R.R."/>
            <person name="La Ragione R."/>
            <person name="Hildebrand F."/>
            <person name="Pallen M.J."/>
        </authorList>
    </citation>
    <scope>NUCLEOTIDE SEQUENCE</scope>
    <source>
        <strain evidence="2">CHK118-2852</strain>
    </source>
</reference>
<dbReference type="Gene3D" id="2.40.128.640">
    <property type="match status" value="1"/>
</dbReference>